<protein>
    <submittedName>
        <fullName evidence="4">Ankyrin</fullName>
    </submittedName>
</protein>
<dbReference type="Proteomes" id="UP000000450">
    <property type="component" value="Chromosome"/>
</dbReference>
<evidence type="ECO:0000256" key="1">
    <source>
        <dbReference type="ARBA" id="ARBA00022737"/>
    </source>
</evidence>
<dbReference type="InterPro" id="IPR036770">
    <property type="entry name" value="Ankyrin_rpt-contain_sf"/>
</dbReference>
<dbReference type="SMART" id="SM00248">
    <property type="entry name" value="ANK"/>
    <property type="match status" value="3"/>
</dbReference>
<reference evidence="4 5" key="1">
    <citation type="journal article" date="2010" name="J. Bacteriol.">
        <title>Completed genome sequence of the anaerobic iron-oxidizing bacterium Acidovorax ebreus strain TPSY.</title>
        <authorList>
            <person name="Byrne-Bailey K.G."/>
            <person name="Weber K.A."/>
            <person name="Chair A.H."/>
            <person name="Bose S."/>
            <person name="Knox T."/>
            <person name="Spanbauer T.L."/>
            <person name="Chertkov O."/>
            <person name="Coates J.D."/>
        </authorList>
    </citation>
    <scope>NUCLEOTIDE SEQUENCE [LARGE SCALE GENOMIC DNA]</scope>
    <source>
        <strain evidence="4 5">TPSY</strain>
    </source>
</reference>
<keyword evidence="1" id="KW-0677">Repeat</keyword>
<evidence type="ECO:0000313" key="5">
    <source>
        <dbReference type="Proteomes" id="UP000000450"/>
    </source>
</evidence>
<keyword evidence="2 3" id="KW-0040">ANK repeat</keyword>
<dbReference type="PROSITE" id="PS50088">
    <property type="entry name" value="ANK_REPEAT"/>
    <property type="match status" value="2"/>
</dbReference>
<evidence type="ECO:0000256" key="3">
    <source>
        <dbReference type="PROSITE-ProRule" id="PRU00023"/>
    </source>
</evidence>
<proteinExistence type="predicted"/>
<evidence type="ECO:0000256" key="2">
    <source>
        <dbReference type="ARBA" id="ARBA00023043"/>
    </source>
</evidence>
<dbReference type="Pfam" id="PF12796">
    <property type="entry name" value="Ank_2"/>
    <property type="match status" value="1"/>
</dbReference>
<dbReference type="EMBL" id="CP001392">
    <property type="protein sequence ID" value="ACM32997.1"/>
    <property type="molecule type" value="Genomic_DNA"/>
</dbReference>
<accession>A0A9J9UB02</accession>
<keyword evidence="5" id="KW-1185">Reference proteome</keyword>
<name>A0A9J9UB02_ACIET</name>
<dbReference type="PROSITE" id="PS50297">
    <property type="entry name" value="ANK_REP_REGION"/>
    <property type="match status" value="1"/>
</dbReference>
<dbReference type="InterPro" id="IPR002110">
    <property type="entry name" value="Ankyrin_rpt"/>
</dbReference>
<gene>
    <name evidence="4" type="ordered locus">Dtpsy_1536</name>
</gene>
<dbReference type="RefSeq" id="WP_011805530.1">
    <property type="nucleotide sequence ID" value="NC_011992.1"/>
</dbReference>
<dbReference type="Gene3D" id="1.25.40.20">
    <property type="entry name" value="Ankyrin repeat-containing domain"/>
    <property type="match status" value="1"/>
</dbReference>
<feature type="repeat" description="ANK" evidence="3">
    <location>
        <begin position="72"/>
        <end position="97"/>
    </location>
</feature>
<sequence length="115" mass="12593">MSAGDWKDLYAAASAGDLARVRYHISAGVDPNYQHPEVLCTPLVASLVQGHDAVARYLLEHGADPHLLSEFDGLTPLQAALRHGRGELAALLRSRGARDVPPPRRVAAWRRWLPL</sequence>
<dbReference type="SUPFAM" id="SSF48403">
    <property type="entry name" value="Ankyrin repeat"/>
    <property type="match status" value="1"/>
</dbReference>
<dbReference type="KEGG" id="dia:Dtpsy_1536"/>
<dbReference type="AlphaFoldDB" id="A0A9J9UB02"/>
<dbReference type="PANTHER" id="PTHR24171">
    <property type="entry name" value="ANKYRIN REPEAT DOMAIN-CONTAINING PROTEIN 39-RELATED"/>
    <property type="match status" value="1"/>
</dbReference>
<evidence type="ECO:0000313" key="4">
    <source>
        <dbReference type="EMBL" id="ACM32997.1"/>
    </source>
</evidence>
<feature type="repeat" description="ANK" evidence="3">
    <location>
        <begin position="41"/>
        <end position="70"/>
    </location>
</feature>
<organism evidence="4 5">
    <name type="scientific">Acidovorax ebreus (strain TPSY)</name>
    <name type="common">Diaphorobacter sp. (strain TPSY)</name>
    <dbReference type="NCBI Taxonomy" id="535289"/>
    <lineage>
        <taxon>Bacteria</taxon>
        <taxon>Pseudomonadati</taxon>
        <taxon>Pseudomonadota</taxon>
        <taxon>Betaproteobacteria</taxon>
        <taxon>Burkholderiales</taxon>
        <taxon>Comamonadaceae</taxon>
        <taxon>Diaphorobacter</taxon>
    </lineage>
</organism>